<feature type="transmembrane region" description="Helical" evidence="1">
    <location>
        <begin position="224"/>
        <end position="246"/>
    </location>
</feature>
<feature type="transmembrane region" description="Helical" evidence="1">
    <location>
        <begin position="158"/>
        <end position="180"/>
    </location>
</feature>
<dbReference type="EMBL" id="MU157849">
    <property type="protein sequence ID" value="KAF9528890.1"/>
    <property type="molecule type" value="Genomic_DNA"/>
</dbReference>
<feature type="domain" description="DUF6534" evidence="2">
    <location>
        <begin position="164"/>
        <end position="250"/>
    </location>
</feature>
<feature type="transmembrane region" description="Helical" evidence="1">
    <location>
        <begin position="54"/>
        <end position="75"/>
    </location>
</feature>
<accession>A0A9P6JQU0</accession>
<evidence type="ECO:0000259" key="2">
    <source>
        <dbReference type="Pfam" id="PF20152"/>
    </source>
</evidence>
<gene>
    <name evidence="3" type="ORF">CPB83DRAFT_893869</name>
</gene>
<feature type="transmembrane region" description="Helical" evidence="1">
    <location>
        <begin position="20"/>
        <end position="42"/>
    </location>
</feature>
<dbReference type="PANTHER" id="PTHR40465">
    <property type="entry name" value="CHROMOSOME 1, WHOLE GENOME SHOTGUN SEQUENCE"/>
    <property type="match status" value="1"/>
</dbReference>
<dbReference type="Proteomes" id="UP000807306">
    <property type="component" value="Unassembled WGS sequence"/>
</dbReference>
<dbReference type="InterPro" id="IPR045339">
    <property type="entry name" value="DUF6534"/>
</dbReference>
<organism evidence="3 4">
    <name type="scientific">Crepidotus variabilis</name>
    <dbReference type="NCBI Taxonomy" id="179855"/>
    <lineage>
        <taxon>Eukaryota</taxon>
        <taxon>Fungi</taxon>
        <taxon>Dikarya</taxon>
        <taxon>Basidiomycota</taxon>
        <taxon>Agaricomycotina</taxon>
        <taxon>Agaricomycetes</taxon>
        <taxon>Agaricomycetidae</taxon>
        <taxon>Agaricales</taxon>
        <taxon>Agaricineae</taxon>
        <taxon>Crepidotaceae</taxon>
        <taxon>Crepidotus</taxon>
    </lineage>
</organism>
<evidence type="ECO:0000313" key="3">
    <source>
        <dbReference type="EMBL" id="KAF9528890.1"/>
    </source>
</evidence>
<reference evidence="3" key="1">
    <citation type="submission" date="2020-11" db="EMBL/GenBank/DDBJ databases">
        <authorList>
            <consortium name="DOE Joint Genome Institute"/>
            <person name="Ahrendt S."/>
            <person name="Riley R."/>
            <person name="Andreopoulos W."/>
            <person name="Labutti K."/>
            <person name="Pangilinan J."/>
            <person name="Ruiz-Duenas F.J."/>
            <person name="Barrasa J.M."/>
            <person name="Sanchez-Garcia M."/>
            <person name="Camarero S."/>
            <person name="Miyauchi S."/>
            <person name="Serrano A."/>
            <person name="Linde D."/>
            <person name="Babiker R."/>
            <person name="Drula E."/>
            <person name="Ayuso-Fernandez I."/>
            <person name="Pacheco R."/>
            <person name="Padilla G."/>
            <person name="Ferreira P."/>
            <person name="Barriuso J."/>
            <person name="Kellner H."/>
            <person name="Castanera R."/>
            <person name="Alfaro M."/>
            <person name="Ramirez L."/>
            <person name="Pisabarro A.G."/>
            <person name="Kuo A."/>
            <person name="Tritt A."/>
            <person name="Lipzen A."/>
            <person name="He G."/>
            <person name="Yan M."/>
            <person name="Ng V."/>
            <person name="Cullen D."/>
            <person name="Martin F."/>
            <person name="Rosso M.-N."/>
            <person name="Henrissat B."/>
            <person name="Hibbett D."/>
            <person name="Martinez A.T."/>
            <person name="Grigoriev I.V."/>
        </authorList>
    </citation>
    <scope>NUCLEOTIDE SEQUENCE</scope>
    <source>
        <strain evidence="3">CBS 506.95</strain>
    </source>
</reference>
<feature type="transmembrane region" description="Helical" evidence="1">
    <location>
        <begin position="111"/>
        <end position="138"/>
    </location>
</feature>
<evidence type="ECO:0000313" key="4">
    <source>
        <dbReference type="Proteomes" id="UP000807306"/>
    </source>
</evidence>
<evidence type="ECO:0000256" key="1">
    <source>
        <dbReference type="SAM" id="Phobius"/>
    </source>
</evidence>
<name>A0A9P6JQU0_9AGAR</name>
<dbReference type="AlphaFoldDB" id="A0A9P6JQU0"/>
<dbReference type="PANTHER" id="PTHR40465:SF1">
    <property type="entry name" value="DUF6534 DOMAIN-CONTAINING PROTEIN"/>
    <property type="match status" value="1"/>
</dbReference>
<protein>
    <recommendedName>
        <fullName evidence="2">DUF6534 domain-containing protein</fullName>
    </recommendedName>
</protein>
<keyword evidence="1" id="KW-0472">Membrane</keyword>
<feature type="transmembrane region" description="Helical" evidence="1">
    <location>
        <begin position="192"/>
        <end position="218"/>
    </location>
</feature>
<dbReference type="OrthoDB" id="2535105at2759"/>
<keyword evidence="4" id="KW-1185">Reference proteome</keyword>
<feature type="transmembrane region" description="Helical" evidence="1">
    <location>
        <begin position="81"/>
        <end position="99"/>
    </location>
</feature>
<sequence>MSALPAIPQDLIEGNYGALFIGLIVATTLYGVACAQTIIYFHRWTKDRLLFKNVVILIWALDTAQLLLAIGNLYSWLITNYGIFTAIAKPSFFFARRVFIHGDSRRQHFVAWTVSILIVVLSLFMYALGCTMLTIAFHNQNNLDNTPSIIFKSNWMPYAYNISSAAADCTIACALCFALSRHGSGFKQTRSIILQLMTFSISSGVVTSAFALSAMVVYAIFPQYLISLAISWIIGQLHVNSLLLSLNSRTILRERYADPSTSGVFNTDISLPSRKSTHYAIPLKQTPAQVTISKEVTVSDYSSPLLCIPGIVIRMYGTFQST</sequence>
<keyword evidence="1" id="KW-1133">Transmembrane helix</keyword>
<dbReference type="Pfam" id="PF20152">
    <property type="entry name" value="DUF6534"/>
    <property type="match status" value="1"/>
</dbReference>
<keyword evidence="1" id="KW-0812">Transmembrane</keyword>
<proteinExistence type="predicted"/>
<comment type="caution">
    <text evidence="3">The sequence shown here is derived from an EMBL/GenBank/DDBJ whole genome shotgun (WGS) entry which is preliminary data.</text>
</comment>